<sequence length="309" mass="34637">MKFLSSMPNLYNFMRDGISFDSLLKRYALTCDHVVFNRFGAPIGEGEFDSVGHFLAACALKQENYELARALGNDTRFSSIFIDMWDYVDDAGKLERTRYAFVDEATSKAIGDFAYSEVRRKKGLNADSYDFKLDEVKEIVGDLQADIGLNEYARCEGLGTMASYSDIVGRALGNLSKQPADNLIDLFDEPLLFPDLTSVPWDAVLELRSDRTAKEFRAFLERCVSSELDVEKIGKDLSNDIWRLVKEVEPSVGKAILTAIASNLPSPIIINPIGVGIGMKDVATARQIKRDFAHVFFIQKLQSKSQRKL</sequence>
<accession>A0A1N7PMT4</accession>
<organism evidence="1 2">
    <name type="scientific">Roseivivax lentus</name>
    <dbReference type="NCBI Taxonomy" id="633194"/>
    <lineage>
        <taxon>Bacteria</taxon>
        <taxon>Pseudomonadati</taxon>
        <taxon>Pseudomonadota</taxon>
        <taxon>Alphaproteobacteria</taxon>
        <taxon>Rhodobacterales</taxon>
        <taxon>Roseobacteraceae</taxon>
        <taxon>Roseivivax</taxon>
    </lineage>
</organism>
<name>A0A1N7PMT4_9RHOB</name>
<reference evidence="2" key="1">
    <citation type="submission" date="2017-01" db="EMBL/GenBank/DDBJ databases">
        <authorList>
            <person name="Varghese N."/>
            <person name="Submissions S."/>
        </authorList>
    </citation>
    <scope>NUCLEOTIDE SEQUENCE [LARGE SCALE GENOMIC DNA]</scope>
    <source>
        <strain evidence="2">DSM 29430</strain>
    </source>
</reference>
<protein>
    <submittedName>
        <fullName evidence="1">Uncharacterized protein</fullName>
    </submittedName>
</protein>
<evidence type="ECO:0000313" key="2">
    <source>
        <dbReference type="Proteomes" id="UP000186684"/>
    </source>
</evidence>
<evidence type="ECO:0000313" key="1">
    <source>
        <dbReference type="EMBL" id="SIT11866.1"/>
    </source>
</evidence>
<keyword evidence="2" id="KW-1185">Reference proteome</keyword>
<dbReference type="RefSeq" id="WP_159441686.1">
    <property type="nucleotide sequence ID" value="NZ_FTOQ01000017.1"/>
</dbReference>
<dbReference type="EMBL" id="FTOQ01000017">
    <property type="protein sequence ID" value="SIT11866.1"/>
    <property type="molecule type" value="Genomic_DNA"/>
</dbReference>
<dbReference type="Proteomes" id="UP000186684">
    <property type="component" value="Unassembled WGS sequence"/>
</dbReference>
<gene>
    <name evidence="1" type="ORF">SAMN05421759_11776</name>
</gene>
<dbReference type="AlphaFoldDB" id="A0A1N7PMT4"/>
<proteinExistence type="predicted"/>